<evidence type="ECO:0000313" key="1">
    <source>
        <dbReference type="EMBL" id="OXM83694.1"/>
    </source>
</evidence>
<dbReference type="OrthoDB" id="12078at2"/>
<dbReference type="EMBL" id="NMQW01000039">
    <property type="protein sequence ID" value="OXM83694.1"/>
    <property type="molecule type" value="Genomic_DNA"/>
</dbReference>
<dbReference type="SUPFAM" id="SSF48150">
    <property type="entry name" value="DNA-glycosylase"/>
    <property type="match status" value="1"/>
</dbReference>
<comment type="caution">
    <text evidence="1">The sequence shown here is derived from an EMBL/GenBank/DDBJ whole genome shotgun (WGS) entry which is preliminary data.</text>
</comment>
<sequence length="208" mass="23568">MVSNSKADILAQYTLSLANFEIVTSIDGGYNHIGATIVDGILQSGLRYETVVKPRVDKIRMNYPDANTSSKFLYLLERVPASNLLQSNSGVSFKGRKPDYILKVTNFFIENEIETEEDLKKWLELSSNERKLKKLKGIGNKTVDYFKILVGIETTAIDRHLENFIKEAGVIATGYKECQDIINDAAELLKVNKAHFDYSIWKYMSNKS</sequence>
<gene>
    <name evidence="1" type="ORF">CF651_24155</name>
</gene>
<name>A0A229UK67_9BACL</name>
<dbReference type="RefSeq" id="WP_094017452.1">
    <property type="nucleotide sequence ID" value="NZ_NMQW01000039.1"/>
</dbReference>
<keyword evidence="2" id="KW-1185">Reference proteome</keyword>
<dbReference type="Gene3D" id="1.10.340.30">
    <property type="entry name" value="Hypothetical protein, domain 2"/>
    <property type="match status" value="1"/>
</dbReference>
<evidence type="ECO:0008006" key="3">
    <source>
        <dbReference type="Google" id="ProtNLM"/>
    </source>
</evidence>
<organism evidence="1 2">
    <name type="scientific">Paenibacillus rigui</name>
    <dbReference type="NCBI Taxonomy" id="554312"/>
    <lineage>
        <taxon>Bacteria</taxon>
        <taxon>Bacillati</taxon>
        <taxon>Bacillota</taxon>
        <taxon>Bacilli</taxon>
        <taxon>Bacillales</taxon>
        <taxon>Paenibacillaceae</taxon>
        <taxon>Paenibacillus</taxon>
    </lineage>
</organism>
<accession>A0A229UK67</accession>
<dbReference type="GO" id="GO:0006281">
    <property type="term" value="P:DNA repair"/>
    <property type="evidence" value="ECO:0007669"/>
    <property type="project" value="InterPro"/>
</dbReference>
<dbReference type="AlphaFoldDB" id="A0A229UK67"/>
<dbReference type="Proteomes" id="UP000215509">
    <property type="component" value="Unassembled WGS sequence"/>
</dbReference>
<evidence type="ECO:0000313" key="2">
    <source>
        <dbReference type="Proteomes" id="UP000215509"/>
    </source>
</evidence>
<dbReference type="InterPro" id="IPR011257">
    <property type="entry name" value="DNA_glycosylase"/>
</dbReference>
<proteinExistence type="predicted"/>
<reference evidence="1 2" key="1">
    <citation type="submission" date="2017-07" db="EMBL/GenBank/DDBJ databases">
        <title>Genome sequencing and assembly of Paenibacillus rigui.</title>
        <authorList>
            <person name="Mayilraj S."/>
        </authorList>
    </citation>
    <scope>NUCLEOTIDE SEQUENCE [LARGE SCALE GENOMIC DNA]</scope>
    <source>
        <strain evidence="1 2">JCM 16352</strain>
    </source>
</reference>
<protein>
    <recommendedName>
        <fullName evidence="3">DNA lyase</fullName>
    </recommendedName>
</protein>
<dbReference type="GO" id="GO:0003824">
    <property type="term" value="F:catalytic activity"/>
    <property type="evidence" value="ECO:0007669"/>
    <property type="project" value="InterPro"/>
</dbReference>